<comment type="caution">
    <text evidence="2">The sequence shown here is derived from an EMBL/GenBank/DDBJ whole genome shotgun (WGS) entry which is preliminary data.</text>
</comment>
<accession>A0ABR8H1A9</accession>
<dbReference type="EMBL" id="JACJTA010000146">
    <property type="protein sequence ID" value="MBD2609334.1"/>
    <property type="molecule type" value="Genomic_DNA"/>
</dbReference>
<dbReference type="Proteomes" id="UP000660380">
    <property type="component" value="Unassembled WGS sequence"/>
</dbReference>
<proteinExistence type="predicted"/>
<name>A0ABR8H1A9_9CYAN</name>
<evidence type="ECO:0000259" key="1">
    <source>
        <dbReference type="SMART" id="SM00507"/>
    </source>
</evidence>
<evidence type="ECO:0000313" key="3">
    <source>
        <dbReference type="Proteomes" id="UP000660380"/>
    </source>
</evidence>
<reference evidence="2 3" key="1">
    <citation type="journal article" date="2020" name="ISME J.">
        <title>Comparative genomics reveals insights into cyanobacterial evolution and habitat adaptation.</title>
        <authorList>
            <person name="Chen M.Y."/>
            <person name="Teng W.K."/>
            <person name="Zhao L."/>
            <person name="Hu C.X."/>
            <person name="Zhou Y.K."/>
            <person name="Han B.P."/>
            <person name="Song L.R."/>
            <person name="Shu W.S."/>
        </authorList>
    </citation>
    <scope>NUCLEOTIDE SEQUENCE [LARGE SCALE GENOMIC DNA]</scope>
    <source>
        <strain evidence="2 3">FACHB-248</strain>
    </source>
</reference>
<sequence>MPKCKKCGSGFPNRLLIEGKLKNIQNRKFCLDCSPYGRHNTVDLTLVGDKSSKTCPRCKQQLAAEAFYQRRNGKHLSPYCKDCTNRQTIERMRQFKEKCVAHKGGKCSRCGYNRCIDALEFHHINPLEKDLPLSAGKVYSFEKAKAELDKCILVCANCHREIHAEMRLILAMPEELEYNSTQ</sequence>
<dbReference type="SMART" id="SM00507">
    <property type="entry name" value="HNHc"/>
    <property type="match status" value="1"/>
</dbReference>
<dbReference type="RefSeq" id="WP_051502895.1">
    <property type="nucleotide sequence ID" value="NZ_JACJTA010000146.1"/>
</dbReference>
<gene>
    <name evidence="2" type="ORF">H6G81_33775</name>
</gene>
<dbReference type="InterPro" id="IPR003615">
    <property type="entry name" value="HNH_nuc"/>
</dbReference>
<keyword evidence="2" id="KW-0378">Hydrolase</keyword>
<dbReference type="GO" id="GO:0004519">
    <property type="term" value="F:endonuclease activity"/>
    <property type="evidence" value="ECO:0007669"/>
    <property type="project" value="UniProtKB-KW"/>
</dbReference>
<organism evidence="2 3">
    <name type="scientific">Scytonema hofmannii FACHB-248</name>
    <dbReference type="NCBI Taxonomy" id="1842502"/>
    <lineage>
        <taxon>Bacteria</taxon>
        <taxon>Bacillati</taxon>
        <taxon>Cyanobacteriota</taxon>
        <taxon>Cyanophyceae</taxon>
        <taxon>Nostocales</taxon>
        <taxon>Scytonemataceae</taxon>
        <taxon>Scytonema</taxon>
    </lineage>
</organism>
<keyword evidence="2" id="KW-0255">Endonuclease</keyword>
<evidence type="ECO:0000313" key="2">
    <source>
        <dbReference type="EMBL" id="MBD2609334.1"/>
    </source>
</evidence>
<keyword evidence="3" id="KW-1185">Reference proteome</keyword>
<protein>
    <submittedName>
        <fullName evidence="2">HNH endonuclease</fullName>
    </submittedName>
</protein>
<dbReference type="CDD" id="cd00085">
    <property type="entry name" value="HNHc"/>
    <property type="match status" value="1"/>
</dbReference>
<dbReference type="Gene3D" id="2.10.110.10">
    <property type="entry name" value="Cysteine Rich Protein"/>
    <property type="match status" value="1"/>
</dbReference>
<feature type="domain" description="HNH nuclease" evidence="1">
    <location>
        <begin position="95"/>
        <end position="160"/>
    </location>
</feature>
<keyword evidence="2" id="KW-0540">Nuclease</keyword>